<keyword evidence="3" id="KW-0479">Metal-binding</keyword>
<sequence>MDRIPKETVDRLLDENRNHECGGSATCVRLEAIADLPTRFGTYQAVAFWNNHDQKEHAAFVHGDVVGRESVPVRVHSECLTGDAIGSLRCDCRDQLIESLTRIGQMEAGIVIYLRQEGRGIGFANKIRAYKLQDDGY</sequence>
<evidence type="ECO:0000259" key="4">
    <source>
        <dbReference type="Pfam" id="PF00925"/>
    </source>
</evidence>
<dbReference type="Gene3D" id="3.40.50.10990">
    <property type="entry name" value="GTP cyclohydrolase II"/>
    <property type="match status" value="1"/>
</dbReference>
<keyword evidence="2" id="KW-0686">Riboflavin biosynthesis</keyword>
<dbReference type="AlphaFoldDB" id="T1BUR5"/>
<dbReference type="PANTHER" id="PTHR21327">
    <property type="entry name" value="GTP CYCLOHYDROLASE II-RELATED"/>
    <property type="match status" value="1"/>
</dbReference>
<evidence type="ECO:0000256" key="1">
    <source>
        <dbReference type="ARBA" id="ARBA00005104"/>
    </source>
</evidence>
<dbReference type="EMBL" id="AUZZ01003177">
    <property type="protein sequence ID" value="EQD57665.1"/>
    <property type="molecule type" value="Genomic_DNA"/>
</dbReference>
<organism evidence="5">
    <name type="scientific">mine drainage metagenome</name>
    <dbReference type="NCBI Taxonomy" id="410659"/>
    <lineage>
        <taxon>unclassified sequences</taxon>
        <taxon>metagenomes</taxon>
        <taxon>ecological metagenomes</taxon>
    </lineage>
</organism>
<dbReference type="PANTHER" id="PTHR21327:SF18">
    <property type="entry name" value="3,4-DIHYDROXY-2-BUTANONE 4-PHOSPHATE SYNTHASE"/>
    <property type="match status" value="1"/>
</dbReference>
<dbReference type="Pfam" id="PF00925">
    <property type="entry name" value="GTP_cyclohydro2"/>
    <property type="match status" value="1"/>
</dbReference>
<name>T1BUR5_9ZZZZ</name>
<protein>
    <submittedName>
        <fullName evidence="5">Bifunctional 3,4-dihydroxy-2-butanone 4-phosphate synthase/GTP cyclohydrolase II protein</fullName>
    </submittedName>
</protein>
<reference evidence="5" key="1">
    <citation type="submission" date="2013-08" db="EMBL/GenBank/DDBJ databases">
        <authorList>
            <person name="Mendez C."/>
            <person name="Richter M."/>
            <person name="Ferrer M."/>
            <person name="Sanchez J."/>
        </authorList>
    </citation>
    <scope>NUCLEOTIDE SEQUENCE</scope>
</reference>
<reference evidence="5" key="2">
    <citation type="journal article" date="2014" name="ISME J.">
        <title>Microbial stratification in low pH oxic and suboxic macroscopic growths along an acid mine drainage.</title>
        <authorList>
            <person name="Mendez-Garcia C."/>
            <person name="Mesa V."/>
            <person name="Sprenger R.R."/>
            <person name="Richter M."/>
            <person name="Diez M.S."/>
            <person name="Solano J."/>
            <person name="Bargiela R."/>
            <person name="Golyshina O.V."/>
            <person name="Manteca A."/>
            <person name="Ramos J.L."/>
            <person name="Gallego J.R."/>
            <person name="Llorente I."/>
            <person name="Martins Dos Santos V.A."/>
            <person name="Jensen O.N."/>
            <person name="Pelaez A.I."/>
            <person name="Sanchez J."/>
            <person name="Ferrer M."/>
        </authorList>
    </citation>
    <scope>NUCLEOTIDE SEQUENCE</scope>
</reference>
<proteinExistence type="predicted"/>
<evidence type="ECO:0000313" key="5">
    <source>
        <dbReference type="EMBL" id="EQD57665.1"/>
    </source>
</evidence>
<feature type="domain" description="GTP cyclohydrolase II" evidence="4">
    <location>
        <begin position="34"/>
        <end position="136"/>
    </location>
</feature>
<evidence type="ECO:0000256" key="2">
    <source>
        <dbReference type="ARBA" id="ARBA00022619"/>
    </source>
</evidence>
<dbReference type="GO" id="GO:0005829">
    <property type="term" value="C:cytosol"/>
    <property type="evidence" value="ECO:0007669"/>
    <property type="project" value="TreeGrafter"/>
</dbReference>
<gene>
    <name evidence="5" type="ORF">B2A_04696</name>
</gene>
<dbReference type="InterPro" id="IPR036144">
    <property type="entry name" value="RibA-like_sf"/>
</dbReference>
<comment type="caution">
    <text evidence="5">The sequence shown here is derived from an EMBL/GenBank/DDBJ whole genome shotgun (WGS) entry which is preliminary data.</text>
</comment>
<accession>T1BUR5</accession>
<dbReference type="GO" id="GO:0003935">
    <property type="term" value="F:GTP cyclohydrolase II activity"/>
    <property type="evidence" value="ECO:0007669"/>
    <property type="project" value="TreeGrafter"/>
</dbReference>
<dbReference type="SUPFAM" id="SSF142695">
    <property type="entry name" value="RibA-like"/>
    <property type="match status" value="1"/>
</dbReference>
<dbReference type="InterPro" id="IPR032677">
    <property type="entry name" value="GTP_cyclohydro_II"/>
</dbReference>
<dbReference type="GO" id="GO:0046872">
    <property type="term" value="F:metal ion binding"/>
    <property type="evidence" value="ECO:0007669"/>
    <property type="project" value="UniProtKB-KW"/>
</dbReference>
<keyword evidence="5" id="KW-0378">Hydrolase</keyword>
<dbReference type="GO" id="GO:0009231">
    <property type="term" value="P:riboflavin biosynthetic process"/>
    <property type="evidence" value="ECO:0007669"/>
    <property type="project" value="UniProtKB-KW"/>
</dbReference>
<evidence type="ECO:0000256" key="3">
    <source>
        <dbReference type="ARBA" id="ARBA00022723"/>
    </source>
</evidence>
<feature type="non-terminal residue" evidence="5">
    <location>
        <position position="137"/>
    </location>
</feature>
<comment type="pathway">
    <text evidence="1">Cofactor biosynthesis; riboflavin biosynthesis.</text>
</comment>